<proteinExistence type="predicted"/>
<feature type="domain" description="HTH luxR-type" evidence="4">
    <location>
        <begin position="147"/>
        <end position="212"/>
    </location>
</feature>
<dbReference type="CDD" id="cd06170">
    <property type="entry name" value="LuxR_C_like"/>
    <property type="match status" value="1"/>
</dbReference>
<dbReference type="Pfam" id="PF00196">
    <property type="entry name" value="GerE"/>
    <property type="match status" value="1"/>
</dbReference>
<keyword evidence="2" id="KW-0238">DNA-binding</keyword>
<dbReference type="PROSITE" id="PS50110">
    <property type="entry name" value="RESPONSE_REGULATORY"/>
    <property type="match status" value="1"/>
</dbReference>
<dbReference type="PANTHER" id="PTHR43214:SF43">
    <property type="entry name" value="TWO-COMPONENT RESPONSE REGULATOR"/>
    <property type="match status" value="1"/>
</dbReference>
<accession>A0ABP7X7C6</accession>
<evidence type="ECO:0000256" key="3">
    <source>
        <dbReference type="PROSITE-ProRule" id="PRU00169"/>
    </source>
</evidence>
<dbReference type="SUPFAM" id="SSF52172">
    <property type="entry name" value="CheY-like"/>
    <property type="match status" value="1"/>
</dbReference>
<evidence type="ECO:0000256" key="1">
    <source>
        <dbReference type="ARBA" id="ARBA00022553"/>
    </source>
</evidence>
<reference evidence="7" key="1">
    <citation type="journal article" date="2019" name="Int. J. Syst. Evol. Microbiol.">
        <title>The Global Catalogue of Microorganisms (GCM) 10K type strain sequencing project: providing services to taxonomists for standard genome sequencing and annotation.</title>
        <authorList>
            <consortium name="The Broad Institute Genomics Platform"/>
            <consortium name="The Broad Institute Genome Sequencing Center for Infectious Disease"/>
            <person name="Wu L."/>
            <person name="Ma J."/>
        </authorList>
    </citation>
    <scope>NUCLEOTIDE SEQUENCE [LARGE SCALE GENOMIC DNA]</scope>
    <source>
        <strain evidence="7">JCM 17085</strain>
    </source>
</reference>
<keyword evidence="1 3" id="KW-0597">Phosphoprotein</keyword>
<feature type="domain" description="Response regulatory" evidence="5">
    <location>
        <begin position="3"/>
        <end position="120"/>
    </location>
</feature>
<dbReference type="CDD" id="cd17535">
    <property type="entry name" value="REC_NarL-like"/>
    <property type="match status" value="1"/>
</dbReference>
<dbReference type="PANTHER" id="PTHR43214">
    <property type="entry name" value="TWO-COMPONENT RESPONSE REGULATOR"/>
    <property type="match status" value="1"/>
</dbReference>
<evidence type="ECO:0000259" key="5">
    <source>
        <dbReference type="PROSITE" id="PS50110"/>
    </source>
</evidence>
<dbReference type="InterPro" id="IPR001789">
    <property type="entry name" value="Sig_transdc_resp-reg_receiver"/>
</dbReference>
<gene>
    <name evidence="6" type="ORF">GCM10022392_32890</name>
</gene>
<dbReference type="EMBL" id="BAABCV010000015">
    <property type="protein sequence ID" value="GAA4104717.1"/>
    <property type="molecule type" value="Genomic_DNA"/>
</dbReference>
<comment type="caution">
    <text evidence="6">The sequence shown here is derived from an EMBL/GenBank/DDBJ whole genome shotgun (WGS) entry which is preliminary data.</text>
</comment>
<dbReference type="PROSITE" id="PS50043">
    <property type="entry name" value="HTH_LUXR_2"/>
    <property type="match status" value="1"/>
</dbReference>
<evidence type="ECO:0000313" key="6">
    <source>
        <dbReference type="EMBL" id="GAA4104717.1"/>
    </source>
</evidence>
<dbReference type="InterPro" id="IPR000792">
    <property type="entry name" value="Tscrpt_reg_LuxR_C"/>
</dbReference>
<evidence type="ECO:0000256" key="2">
    <source>
        <dbReference type="ARBA" id="ARBA00023125"/>
    </source>
</evidence>
<keyword evidence="7" id="KW-1185">Reference proteome</keyword>
<evidence type="ECO:0000259" key="4">
    <source>
        <dbReference type="PROSITE" id="PS50043"/>
    </source>
</evidence>
<name>A0ABP7X7C6_9SPHI</name>
<dbReference type="InterPro" id="IPR039420">
    <property type="entry name" value="WalR-like"/>
</dbReference>
<organism evidence="6 7">
    <name type="scientific">Mucilaginibacter panaciglaebae</name>
    <dbReference type="NCBI Taxonomy" id="502331"/>
    <lineage>
        <taxon>Bacteria</taxon>
        <taxon>Pseudomonadati</taxon>
        <taxon>Bacteroidota</taxon>
        <taxon>Sphingobacteriia</taxon>
        <taxon>Sphingobacteriales</taxon>
        <taxon>Sphingobacteriaceae</taxon>
        <taxon>Mucilaginibacter</taxon>
    </lineage>
</organism>
<dbReference type="Pfam" id="PF00072">
    <property type="entry name" value="Response_reg"/>
    <property type="match status" value="1"/>
</dbReference>
<dbReference type="PRINTS" id="PR00038">
    <property type="entry name" value="HTHLUXR"/>
</dbReference>
<dbReference type="SMART" id="SM00448">
    <property type="entry name" value="REC"/>
    <property type="match status" value="1"/>
</dbReference>
<dbReference type="InterPro" id="IPR058245">
    <property type="entry name" value="NreC/VraR/RcsB-like_REC"/>
</dbReference>
<sequence length="220" mass="24576">MTNVLIAEDHGVVRAGLFQVLTADCDICVIGMAENGQRALELLASGIQTDILLTDLHLGDMSGIELAQKVHLTNPEIKSMILTMETDERYLSEAFRAGIKGFLLKGTSVDELLYGIKKVNQNRFFICTELTERLSKRLTRDNTRRQQAYTAIELSGRETEILELLSDGYTNAEIADKLFTSRRTVEGHRQSLLNKTGVRNTPELIKFAMMQGLLEMPAAN</sequence>
<evidence type="ECO:0000313" key="7">
    <source>
        <dbReference type="Proteomes" id="UP001500841"/>
    </source>
</evidence>
<dbReference type="SMART" id="SM00421">
    <property type="entry name" value="HTH_LUXR"/>
    <property type="match status" value="1"/>
</dbReference>
<dbReference type="InterPro" id="IPR011006">
    <property type="entry name" value="CheY-like_superfamily"/>
</dbReference>
<feature type="modified residue" description="4-aspartylphosphate" evidence="3">
    <location>
        <position position="55"/>
    </location>
</feature>
<dbReference type="Gene3D" id="3.40.50.2300">
    <property type="match status" value="1"/>
</dbReference>
<protein>
    <submittedName>
        <fullName evidence="6">Response regulator transcription factor</fullName>
    </submittedName>
</protein>
<dbReference type="Proteomes" id="UP001500841">
    <property type="component" value="Unassembled WGS sequence"/>
</dbReference>
<dbReference type="RefSeq" id="WP_345107093.1">
    <property type="nucleotide sequence ID" value="NZ_BAABCV010000015.1"/>
</dbReference>